<sequence>MRYDFAEDLGENRSRPVVSSTHVIRYLNEGDPLAWKRANSIDACRLVSVSMSGKRAYTTSKLSFCLCNQVD</sequence>
<comment type="caution">
    <text evidence="1">The sequence shown here is derived from an EMBL/GenBank/DDBJ whole genome shotgun (WGS) entry which is preliminary data.</text>
</comment>
<proteinExistence type="predicted"/>
<reference evidence="1 2" key="1">
    <citation type="journal article" date="2023" name="Nucleic Acids Res.">
        <title>The hologenome of Daphnia magna reveals possible DNA methylation and microbiome-mediated evolution of the host genome.</title>
        <authorList>
            <person name="Chaturvedi A."/>
            <person name="Li X."/>
            <person name="Dhandapani V."/>
            <person name="Marshall H."/>
            <person name="Kissane S."/>
            <person name="Cuenca-Cambronero M."/>
            <person name="Asole G."/>
            <person name="Calvet F."/>
            <person name="Ruiz-Romero M."/>
            <person name="Marangio P."/>
            <person name="Guigo R."/>
            <person name="Rago D."/>
            <person name="Mirbahai L."/>
            <person name="Eastwood N."/>
            <person name="Colbourne J.K."/>
            <person name="Zhou J."/>
            <person name="Mallon E."/>
            <person name="Orsini L."/>
        </authorList>
    </citation>
    <scope>NUCLEOTIDE SEQUENCE [LARGE SCALE GENOMIC DNA]</scope>
    <source>
        <strain evidence="1">LRV0_1</strain>
    </source>
</reference>
<evidence type="ECO:0000313" key="1">
    <source>
        <dbReference type="EMBL" id="KAK4029674.1"/>
    </source>
</evidence>
<name>A0ABR0AX32_9CRUS</name>
<gene>
    <name evidence="1" type="ORF">OUZ56_022641</name>
</gene>
<organism evidence="1 2">
    <name type="scientific">Daphnia magna</name>
    <dbReference type="NCBI Taxonomy" id="35525"/>
    <lineage>
        <taxon>Eukaryota</taxon>
        <taxon>Metazoa</taxon>
        <taxon>Ecdysozoa</taxon>
        <taxon>Arthropoda</taxon>
        <taxon>Crustacea</taxon>
        <taxon>Branchiopoda</taxon>
        <taxon>Diplostraca</taxon>
        <taxon>Cladocera</taxon>
        <taxon>Anomopoda</taxon>
        <taxon>Daphniidae</taxon>
        <taxon>Daphnia</taxon>
    </lineage>
</organism>
<protein>
    <submittedName>
        <fullName evidence="1">Uncharacterized protein</fullName>
    </submittedName>
</protein>
<dbReference type="EMBL" id="JAOYFB010000039">
    <property type="protein sequence ID" value="KAK4029674.1"/>
    <property type="molecule type" value="Genomic_DNA"/>
</dbReference>
<accession>A0ABR0AX32</accession>
<dbReference type="Proteomes" id="UP001234178">
    <property type="component" value="Unassembled WGS sequence"/>
</dbReference>
<keyword evidence="2" id="KW-1185">Reference proteome</keyword>
<evidence type="ECO:0000313" key="2">
    <source>
        <dbReference type="Proteomes" id="UP001234178"/>
    </source>
</evidence>